<dbReference type="EMBL" id="UOEY01000124">
    <property type="protein sequence ID" value="VAW41479.1"/>
    <property type="molecule type" value="Genomic_DNA"/>
</dbReference>
<dbReference type="PANTHER" id="PTHR30563:SF0">
    <property type="entry name" value="DNA RECOMBINATION PROTEIN RMUC"/>
    <property type="match status" value="1"/>
</dbReference>
<dbReference type="AlphaFoldDB" id="A0A3B0VX43"/>
<accession>A0A3B0VX43</accession>
<evidence type="ECO:0000256" key="3">
    <source>
        <dbReference type="SAM" id="Coils"/>
    </source>
</evidence>
<protein>
    <submittedName>
        <fullName evidence="4">DNA recombination protein RmuC</fullName>
    </submittedName>
</protein>
<dbReference type="GO" id="GO:0006310">
    <property type="term" value="P:DNA recombination"/>
    <property type="evidence" value="ECO:0007669"/>
    <property type="project" value="UniProtKB-KW"/>
</dbReference>
<dbReference type="PANTHER" id="PTHR30563">
    <property type="entry name" value="DNA RECOMBINATION PROTEIN RMUC"/>
    <property type="match status" value="1"/>
</dbReference>
<dbReference type="InterPro" id="IPR003798">
    <property type="entry name" value="DNA_recombination_RmuC"/>
</dbReference>
<feature type="coiled-coil region" evidence="3">
    <location>
        <begin position="44"/>
        <end position="92"/>
    </location>
</feature>
<reference evidence="4" key="1">
    <citation type="submission" date="2018-06" db="EMBL/GenBank/DDBJ databases">
        <authorList>
            <person name="Zhirakovskaya E."/>
        </authorList>
    </citation>
    <scope>NUCLEOTIDE SEQUENCE</scope>
</reference>
<dbReference type="Pfam" id="PF02646">
    <property type="entry name" value="RmuC"/>
    <property type="match status" value="1"/>
</dbReference>
<organism evidence="4">
    <name type="scientific">hydrothermal vent metagenome</name>
    <dbReference type="NCBI Taxonomy" id="652676"/>
    <lineage>
        <taxon>unclassified sequences</taxon>
        <taxon>metagenomes</taxon>
        <taxon>ecological metagenomes</taxon>
    </lineage>
</organism>
<evidence type="ECO:0000256" key="1">
    <source>
        <dbReference type="ARBA" id="ARBA00023054"/>
    </source>
</evidence>
<evidence type="ECO:0000256" key="2">
    <source>
        <dbReference type="ARBA" id="ARBA00023172"/>
    </source>
</evidence>
<keyword evidence="2" id="KW-0233">DNA recombination</keyword>
<evidence type="ECO:0000313" key="4">
    <source>
        <dbReference type="EMBL" id="VAW41479.1"/>
    </source>
</evidence>
<keyword evidence="1 3" id="KW-0175">Coiled coil</keyword>
<name>A0A3B0VX43_9ZZZZ</name>
<sequence length="461" mass="51708">MYFSNTTLLILAGLALTGLALTCFYSISALRRARRRLLLCSARAEQQQSALTMLEQTATRLRSERTGLQNENRDLAARLAALQTALAAAEKQADTGRTLLETTRKQLESDFQILADRIFTEKGQILSQKHQTALAALLNPVREQLGEFKKKVEDVYDRESRDRISLVKEIEHLKTLNQQIGKDAVNLTNALKGQNKVQGLWGEMILERLLEDSGLQRGHEFDTQVGLKDKNGRTRLPDVIIHLPRGRDIIIDAKVSLAAFEQASRAETPEEQQHYLQDHLDSLKKHIHSLAGKEYHLLPGVNCPDFVLLFLPTEGAFQTAVSREPELLTEAMRKKIILASPSTLLAILRTINHMWRQEEQSRNSLAIAKQAGNLYDKFIGFVEAFEEVGGRLNQTVEAWQLARKRLTSGRGNLISRAEALRKLGVQNTKGLPSSVAVEENEAVCPEHNECPAKSEARETMI</sequence>
<proteinExistence type="predicted"/>
<gene>
    <name evidence="4" type="ORF">MNBD_DELTA04-982</name>
</gene>